<keyword evidence="3" id="KW-0805">Transcription regulation</keyword>
<dbReference type="GO" id="GO:0000156">
    <property type="term" value="F:phosphorelay response regulator activity"/>
    <property type="evidence" value="ECO:0007669"/>
    <property type="project" value="TreeGrafter"/>
</dbReference>
<dbReference type="SMART" id="SM00448">
    <property type="entry name" value="REC"/>
    <property type="match status" value="1"/>
</dbReference>
<name>A0AAN1XX43_UNVUL</name>
<reference evidence="10 11" key="1">
    <citation type="journal article" date="2022" name="ISME Commun">
        <title>Vulcanimicrobium alpinus gen. nov. sp. nov., the first cultivated representative of the candidate phylum 'Eremiobacterota', is a metabolically versatile aerobic anoxygenic phototroph.</title>
        <authorList>
            <person name="Yabe S."/>
            <person name="Muto K."/>
            <person name="Abe K."/>
            <person name="Yokota A."/>
            <person name="Staudigel H."/>
            <person name="Tebo B.M."/>
        </authorList>
    </citation>
    <scope>NUCLEOTIDE SEQUENCE [LARGE SCALE GENOMIC DNA]</scope>
    <source>
        <strain evidence="10 11">WC8-2</strain>
    </source>
</reference>
<dbReference type="Pfam" id="PF00072">
    <property type="entry name" value="Response_reg"/>
    <property type="match status" value="1"/>
</dbReference>
<sequence>MPHVTTAIAAKKKILLVDDEAAIVHSLRYNLEKNGYAVATAGDGRTAVTLAQTEHPDLVVLDIMLPLLDGIEACKEIRRSSTVPIIMLTAKDQEFDKVLALELGADDYVTKPFSLGEIMARIKARLRRVEVDAEERDESITAGDITIDPSRQRLVVRGREVSLAPKEFRLLNVLMENRGRIVTRQMLLEKVWGYDFEGEHQTISVHIRWLREKIEVDPNNPRHIITIRSRGYMFRE</sequence>
<proteinExistence type="predicted"/>
<dbReference type="FunFam" id="1.10.10.10:FF:000018">
    <property type="entry name" value="DNA-binding response regulator ResD"/>
    <property type="match status" value="1"/>
</dbReference>
<dbReference type="FunFam" id="3.40.50.2300:FF:000001">
    <property type="entry name" value="DNA-binding response regulator PhoB"/>
    <property type="match status" value="1"/>
</dbReference>
<evidence type="ECO:0000256" key="7">
    <source>
        <dbReference type="PROSITE-ProRule" id="PRU01091"/>
    </source>
</evidence>
<feature type="DNA-binding region" description="OmpR/PhoB-type" evidence="7">
    <location>
        <begin position="137"/>
        <end position="236"/>
    </location>
</feature>
<evidence type="ECO:0000313" key="11">
    <source>
        <dbReference type="Proteomes" id="UP001317532"/>
    </source>
</evidence>
<dbReference type="InterPro" id="IPR001867">
    <property type="entry name" value="OmpR/PhoB-type_DNA-bd"/>
</dbReference>
<evidence type="ECO:0000259" key="8">
    <source>
        <dbReference type="PROSITE" id="PS50110"/>
    </source>
</evidence>
<keyword evidence="2" id="KW-0902">Two-component regulatory system</keyword>
<dbReference type="InterPro" id="IPR036388">
    <property type="entry name" value="WH-like_DNA-bd_sf"/>
</dbReference>
<dbReference type="AlphaFoldDB" id="A0AAN1XX43"/>
<dbReference type="InterPro" id="IPR001789">
    <property type="entry name" value="Sig_transdc_resp-reg_receiver"/>
</dbReference>
<evidence type="ECO:0000313" key="10">
    <source>
        <dbReference type="EMBL" id="BDE06993.1"/>
    </source>
</evidence>
<dbReference type="SMART" id="SM00862">
    <property type="entry name" value="Trans_reg_C"/>
    <property type="match status" value="1"/>
</dbReference>
<keyword evidence="4 7" id="KW-0238">DNA-binding</keyword>
<keyword evidence="5" id="KW-0804">Transcription</keyword>
<evidence type="ECO:0000256" key="1">
    <source>
        <dbReference type="ARBA" id="ARBA00022553"/>
    </source>
</evidence>
<keyword evidence="11" id="KW-1185">Reference proteome</keyword>
<dbReference type="GO" id="GO:0006355">
    <property type="term" value="P:regulation of DNA-templated transcription"/>
    <property type="evidence" value="ECO:0007669"/>
    <property type="project" value="InterPro"/>
</dbReference>
<protein>
    <submittedName>
        <fullName evidence="10">DNA-binding response regulator</fullName>
    </submittedName>
</protein>
<feature type="modified residue" description="4-aspartylphosphate" evidence="6">
    <location>
        <position position="62"/>
    </location>
</feature>
<evidence type="ECO:0000256" key="6">
    <source>
        <dbReference type="PROSITE-ProRule" id="PRU00169"/>
    </source>
</evidence>
<evidence type="ECO:0000256" key="3">
    <source>
        <dbReference type="ARBA" id="ARBA00023015"/>
    </source>
</evidence>
<dbReference type="Proteomes" id="UP001317532">
    <property type="component" value="Chromosome"/>
</dbReference>
<dbReference type="SUPFAM" id="SSF46894">
    <property type="entry name" value="C-terminal effector domain of the bipartite response regulators"/>
    <property type="match status" value="1"/>
</dbReference>
<feature type="domain" description="Response regulatory" evidence="8">
    <location>
        <begin position="13"/>
        <end position="126"/>
    </location>
</feature>
<organism evidence="10 11">
    <name type="scientific">Vulcanimicrobium alpinum</name>
    <dbReference type="NCBI Taxonomy" id="3016050"/>
    <lineage>
        <taxon>Bacteria</taxon>
        <taxon>Bacillati</taxon>
        <taxon>Vulcanimicrobiota</taxon>
        <taxon>Vulcanimicrobiia</taxon>
        <taxon>Vulcanimicrobiales</taxon>
        <taxon>Vulcanimicrobiaceae</taxon>
        <taxon>Vulcanimicrobium</taxon>
    </lineage>
</organism>
<dbReference type="Pfam" id="PF00486">
    <property type="entry name" value="Trans_reg_C"/>
    <property type="match status" value="1"/>
</dbReference>
<dbReference type="SUPFAM" id="SSF52172">
    <property type="entry name" value="CheY-like"/>
    <property type="match status" value="1"/>
</dbReference>
<dbReference type="GO" id="GO:0005829">
    <property type="term" value="C:cytosol"/>
    <property type="evidence" value="ECO:0007669"/>
    <property type="project" value="TreeGrafter"/>
</dbReference>
<dbReference type="InterPro" id="IPR011006">
    <property type="entry name" value="CheY-like_superfamily"/>
</dbReference>
<dbReference type="PANTHER" id="PTHR48111">
    <property type="entry name" value="REGULATOR OF RPOS"/>
    <property type="match status" value="1"/>
</dbReference>
<dbReference type="PANTHER" id="PTHR48111:SF40">
    <property type="entry name" value="PHOSPHATE REGULON TRANSCRIPTIONAL REGULATORY PROTEIN PHOB"/>
    <property type="match status" value="1"/>
</dbReference>
<dbReference type="KEGG" id="vab:WPS_22690"/>
<dbReference type="GO" id="GO:0000976">
    <property type="term" value="F:transcription cis-regulatory region binding"/>
    <property type="evidence" value="ECO:0007669"/>
    <property type="project" value="TreeGrafter"/>
</dbReference>
<keyword evidence="1 6" id="KW-0597">Phosphoprotein</keyword>
<dbReference type="InterPro" id="IPR039420">
    <property type="entry name" value="WalR-like"/>
</dbReference>
<dbReference type="InterPro" id="IPR016032">
    <property type="entry name" value="Sig_transdc_resp-reg_C-effctor"/>
</dbReference>
<gene>
    <name evidence="10" type="ORF">WPS_22690</name>
</gene>
<dbReference type="Gene3D" id="3.40.50.2300">
    <property type="match status" value="1"/>
</dbReference>
<evidence type="ECO:0000256" key="5">
    <source>
        <dbReference type="ARBA" id="ARBA00023163"/>
    </source>
</evidence>
<accession>A0AAN1XX43</accession>
<dbReference type="CDD" id="cd00383">
    <property type="entry name" value="trans_reg_C"/>
    <property type="match status" value="1"/>
</dbReference>
<dbReference type="GO" id="GO:0032993">
    <property type="term" value="C:protein-DNA complex"/>
    <property type="evidence" value="ECO:0007669"/>
    <property type="project" value="TreeGrafter"/>
</dbReference>
<dbReference type="PROSITE" id="PS51755">
    <property type="entry name" value="OMPR_PHOB"/>
    <property type="match status" value="1"/>
</dbReference>
<feature type="domain" description="OmpR/PhoB-type" evidence="9">
    <location>
        <begin position="137"/>
        <end position="236"/>
    </location>
</feature>
<dbReference type="PROSITE" id="PS50110">
    <property type="entry name" value="RESPONSE_REGULATORY"/>
    <property type="match status" value="1"/>
</dbReference>
<evidence type="ECO:0000256" key="2">
    <source>
        <dbReference type="ARBA" id="ARBA00023012"/>
    </source>
</evidence>
<dbReference type="EMBL" id="AP025523">
    <property type="protein sequence ID" value="BDE06993.1"/>
    <property type="molecule type" value="Genomic_DNA"/>
</dbReference>
<dbReference type="Gene3D" id="1.10.10.10">
    <property type="entry name" value="Winged helix-like DNA-binding domain superfamily/Winged helix DNA-binding domain"/>
    <property type="match status" value="1"/>
</dbReference>
<evidence type="ECO:0000256" key="4">
    <source>
        <dbReference type="ARBA" id="ARBA00023125"/>
    </source>
</evidence>
<evidence type="ECO:0000259" key="9">
    <source>
        <dbReference type="PROSITE" id="PS51755"/>
    </source>
</evidence>
<dbReference type="Gene3D" id="6.10.250.690">
    <property type="match status" value="1"/>
</dbReference>